<dbReference type="RefSeq" id="WP_187814729.1">
    <property type="nucleotide sequence ID" value="NZ_JACTVJ010000007.1"/>
</dbReference>
<sequence length="161" mass="17731">MLDVLLTAAAGALSATVGVVVGSVLTRRAQERQWLRERQLGAYEDLFTHYARFTMELRRAHADRRGWDYDWGAWSAALMRVSLVAPPEVSAELEAFGRAVDGFLDRTARGRDPLRPRPVTQRRSAHSARSSVPVRSSGPGGQFSACSVPPRRATTRAVTGR</sequence>
<accession>A0ABR7SH22</accession>
<dbReference type="EMBL" id="JACTVJ010000007">
    <property type="protein sequence ID" value="MBC9714272.1"/>
    <property type="molecule type" value="Genomic_DNA"/>
</dbReference>
<evidence type="ECO:0000313" key="3">
    <source>
        <dbReference type="Proteomes" id="UP000642284"/>
    </source>
</evidence>
<dbReference type="Proteomes" id="UP000642284">
    <property type="component" value="Unassembled WGS sequence"/>
</dbReference>
<comment type="caution">
    <text evidence="2">The sequence shown here is derived from an EMBL/GenBank/DDBJ whole genome shotgun (WGS) entry which is preliminary data.</text>
</comment>
<feature type="region of interest" description="Disordered" evidence="1">
    <location>
        <begin position="107"/>
        <end position="161"/>
    </location>
</feature>
<evidence type="ECO:0000256" key="1">
    <source>
        <dbReference type="SAM" id="MobiDB-lite"/>
    </source>
</evidence>
<protein>
    <recommendedName>
        <fullName evidence="4">Secreted protein</fullName>
    </recommendedName>
</protein>
<evidence type="ECO:0000313" key="2">
    <source>
        <dbReference type="EMBL" id="MBC9714272.1"/>
    </source>
</evidence>
<proteinExistence type="predicted"/>
<name>A0ABR7SH22_9ACTN</name>
<keyword evidence="3" id="KW-1185">Reference proteome</keyword>
<reference evidence="2 3" key="1">
    <citation type="submission" date="2020-08" db="EMBL/GenBank/DDBJ databases">
        <title>Genemic of Streptomyces polyaspartic.</title>
        <authorList>
            <person name="Liu W."/>
        </authorList>
    </citation>
    <scope>NUCLEOTIDE SEQUENCE [LARGE SCALE GENOMIC DNA]</scope>
    <source>
        <strain evidence="2 3">TRM66268-LWL</strain>
    </source>
</reference>
<organism evidence="2 3">
    <name type="scientific">Streptomyces polyasparticus</name>
    <dbReference type="NCBI Taxonomy" id="2767826"/>
    <lineage>
        <taxon>Bacteria</taxon>
        <taxon>Bacillati</taxon>
        <taxon>Actinomycetota</taxon>
        <taxon>Actinomycetes</taxon>
        <taxon>Kitasatosporales</taxon>
        <taxon>Streptomycetaceae</taxon>
        <taxon>Streptomyces</taxon>
    </lineage>
</organism>
<feature type="compositionally biased region" description="Low complexity" evidence="1">
    <location>
        <begin position="127"/>
        <end position="137"/>
    </location>
</feature>
<gene>
    <name evidence="2" type="ORF">H9Y04_17060</name>
</gene>
<evidence type="ECO:0008006" key="4">
    <source>
        <dbReference type="Google" id="ProtNLM"/>
    </source>
</evidence>